<dbReference type="EMBL" id="QDKL01000003">
    <property type="protein sequence ID" value="RZF21145.1"/>
    <property type="molecule type" value="Genomic_DNA"/>
</dbReference>
<comment type="caution">
    <text evidence="1">The sequence shown here is derived from an EMBL/GenBank/DDBJ whole genome shotgun (WGS) entry which is preliminary data.</text>
</comment>
<organism evidence="1 2">
    <name type="scientific">Halobacteriovorax vibrionivorans</name>
    <dbReference type="NCBI Taxonomy" id="2152716"/>
    <lineage>
        <taxon>Bacteria</taxon>
        <taxon>Pseudomonadati</taxon>
        <taxon>Bdellovibrionota</taxon>
        <taxon>Bacteriovoracia</taxon>
        <taxon>Bacteriovoracales</taxon>
        <taxon>Halobacteriovoraceae</taxon>
        <taxon>Halobacteriovorax</taxon>
    </lineage>
</organism>
<gene>
    <name evidence="1" type="ORF">DAY19_14295</name>
</gene>
<proteinExistence type="predicted"/>
<evidence type="ECO:0000313" key="2">
    <source>
        <dbReference type="Proteomes" id="UP000443582"/>
    </source>
</evidence>
<evidence type="ECO:0000313" key="1">
    <source>
        <dbReference type="EMBL" id="RZF21145.1"/>
    </source>
</evidence>
<accession>A0ABY0IDW4</accession>
<name>A0ABY0IDW4_9BACT</name>
<protein>
    <submittedName>
        <fullName evidence="1">Uncharacterized protein</fullName>
    </submittedName>
</protein>
<dbReference type="Proteomes" id="UP000443582">
    <property type="component" value="Unassembled WGS sequence"/>
</dbReference>
<keyword evidence="2" id="KW-1185">Reference proteome</keyword>
<sequence>MTKILFKIMAITMVATFTQADFNRSILFSGRLANSCEFVSDQAVLEVVDSLTIAIKDIKDERYRCQSIYANSKAFLSSLSEQYKGNANEVSIIDSNLETIASEVYQLVANSNYNGEYDDEILSLQRRRNEILDSDYRKENGVVDSLTMATTILDDLRDAPECDDDLGPKMLRPAVMLMGQVAGALYPGSSLFTSAASTGLANMVDSLVSYVSYKGSDAYQALEDLYNDRNYYVSYKCAYKNINAMTCNLRRKNATREEAKWLYDYIQRLDTPDKDFQRIKNLRKHYPRIQRILSELRDIYETANQQDTIVTIATLQKEQAKLRLQQPDPYQIEEWNDEYQNIKTWGTWSQTLTWFANVNAKLNVYCREFQDGKYWVNQNSDCQENQIARNEDRTQYIQEVIKPALADLAADKERLSEKLRNSVNVERLYKIIEAEDNWRDNKKDFSISEVIEIFEEDLTKTGTRPQATALFSVRMRNALKALKALVNFEKVVVNVPSLTPEDCDIDAPNCQCNSFKDLSQAAYTYLANNLSDGDVLSVETIDATFYNYIRAVEEYFLYGLPYAESPQLTYEDSLNYSKYTFLIPIYRGIQQNLLRGDNVGASNIPLMNTARESFEKVFGKSIIKILNKNAKKVLKKGKRHDSYRDTLHSCAIYYPMLKKKGMGLRAKFLAKRCAEILDDSGGIPYLVNGSERFSTKNEAYESQCFYRNYEEAVSVKKAELARELDQNGDLPEL</sequence>
<dbReference type="RefSeq" id="WP_115363666.1">
    <property type="nucleotide sequence ID" value="NZ_QDKL01000003.1"/>
</dbReference>
<reference evidence="2" key="1">
    <citation type="journal article" date="2019" name="Int. J. Syst. Evol. Microbiol.">
        <title>Halobacteriovorax valvorus sp. nov., a novel prokaryotic predator isolated from coastal seawater of China.</title>
        <authorList>
            <person name="Chen M.-X."/>
        </authorList>
    </citation>
    <scope>NUCLEOTIDE SEQUENCE [LARGE SCALE GENOMIC DNA]</scope>
    <source>
        <strain evidence="2">BL9</strain>
    </source>
</reference>